<sequence length="85" mass="9353">MERRDQGGVECEVNLVSRAGRPSLTPRGLVVVTPLTYTLRNTSAGGRRMGGSEGARERTCGLEYKVRRGAFIDASEEEEEEGEEH</sequence>
<dbReference type="EMBL" id="VSRR010001201">
    <property type="protein sequence ID" value="MPC23393.1"/>
    <property type="molecule type" value="Genomic_DNA"/>
</dbReference>
<gene>
    <name evidence="1" type="ORF">E2C01_016437</name>
</gene>
<dbReference type="Proteomes" id="UP000324222">
    <property type="component" value="Unassembled WGS sequence"/>
</dbReference>
<protein>
    <submittedName>
        <fullName evidence="1">Uncharacterized protein</fullName>
    </submittedName>
</protein>
<organism evidence="1 2">
    <name type="scientific">Portunus trituberculatus</name>
    <name type="common">Swimming crab</name>
    <name type="synonym">Neptunus trituberculatus</name>
    <dbReference type="NCBI Taxonomy" id="210409"/>
    <lineage>
        <taxon>Eukaryota</taxon>
        <taxon>Metazoa</taxon>
        <taxon>Ecdysozoa</taxon>
        <taxon>Arthropoda</taxon>
        <taxon>Crustacea</taxon>
        <taxon>Multicrustacea</taxon>
        <taxon>Malacostraca</taxon>
        <taxon>Eumalacostraca</taxon>
        <taxon>Eucarida</taxon>
        <taxon>Decapoda</taxon>
        <taxon>Pleocyemata</taxon>
        <taxon>Brachyura</taxon>
        <taxon>Eubrachyura</taxon>
        <taxon>Portunoidea</taxon>
        <taxon>Portunidae</taxon>
        <taxon>Portuninae</taxon>
        <taxon>Portunus</taxon>
    </lineage>
</organism>
<proteinExistence type="predicted"/>
<evidence type="ECO:0000313" key="2">
    <source>
        <dbReference type="Proteomes" id="UP000324222"/>
    </source>
</evidence>
<evidence type="ECO:0000313" key="1">
    <source>
        <dbReference type="EMBL" id="MPC23393.1"/>
    </source>
</evidence>
<dbReference type="AlphaFoldDB" id="A0A5B7DQW9"/>
<reference evidence="1 2" key="1">
    <citation type="submission" date="2019-05" db="EMBL/GenBank/DDBJ databases">
        <title>Another draft genome of Portunus trituberculatus and its Hox gene families provides insights of decapod evolution.</title>
        <authorList>
            <person name="Jeong J.-H."/>
            <person name="Song I."/>
            <person name="Kim S."/>
            <person name="Choi T."/>
            <person name="Kim D."/>
            <person name="Ryu S."/>
            <person name="Kim W."/>
        </authorList>
    </citation>
    <scope>NUCLEOTIDE SEQUENCE [LARGE SCALE GENOMIC DNA]</scope>
    <source>
        <tissue evidence="1">Muscle</tissue>
    </source>
</reference>
<keyword evidence="2" id="KW-1185">Reference proteome</keyword>
<comment type="caution">
    <text evidence="1">The sequence shown here is derived from an EMBL/GenBank/DDBJ whole genome shotgun (WGS) entry which is preliminary data.</text>
</comment>
<accession>A0A5B7DQW9</accession>
<name>A0A5B7DQW9_PORTR</name>